<name>A0A941CNW8_9CLOT</name>
<dbReference type="EMBL" id="JAGSCS010000007">
    <property type="protein sequence ID" value="MBR0576045.1"/>
    <property type="molecule type" value="Genomic_DNA"/>
</dbReference>
<dbReference type="FunFam" id="3.30.70.1560:FF:000002">
    <property type="entry name" value="Pseudouridine synthase"/>
    <property type="match status" value="1"/>
</dbReference>
<dbReference type="InterPro" id="IPR006145">
    <property type="entry name" value="PsdUridine_synth_RsuA/RluA"/>
</dbReference>
<keyword evidence="2 4" id="KW-0413">Isomerase</keyword>
<dbReference type="Pfam" id="PF00849">
    <property type="entry name" value="PseudoU_synth_2"/>
    <property type="match status" value="1"/>
</dbReference>
<gene>
    <name evidence="7" type="ORF">KCG48_06785</name>
</gene>
<dbReference type="EC" id="5.4.99.-" evidence="4"/>
<dbReference type="InterPro" id="IPR050343">
    <property type="entry name" value="RsuA_PseudoU_synthase"/>
</dbReference>
<evidence type="ECO:0000313" key="8">
    <source>
        <dbReference type="Proteomes" id="UP000675379"/>
    </source>
</evidence>
<dbReference type="Gene3D" id="3.10.290.10">
    <property type="entry name" value="RNA-binding S4 domain"/>
    <property type="match status" value="1"/>
</dbReference>
<evidence type="ECO:0000256" key="2">
    <source>
        <dbReference type="ARBA" id="ARBA00023235"/>
    </source>
</evidence>
<dbReference type="GO" id="GO:0000455">
    <property type="term" value="P:enzyme-directed rRNA pseudouridine synthesis"/>
    <property type="evidence" value="ECO:0007669"/>
    <property type="project" value="UniProtKB-ARBA"/>
</dbReference>
<comment type="similarity">
    <text evidence="1 4">Belongs to the pseudouridine synthase RsuA family.</text>
</comment>
<feature type="domain" description="RNA-binding S4" evidence="6">
    <location>
        <begin position="1"/>
        <end position="57"/>
    </location>
</feature>
<dbReference type="PANTHER" id="PTHR47683">
    <property type="entry name" value="PSEUDOURIDINE SYNTHASE FAMILY PROTEIN-RELATED"/>
    <property type="match status" value="1"/>
</dbReference>
<sequence>MRINKLLSNYGYCSRKEANRLLEAGRININGLPGIPGQWVEETDDLLLDGLPLQPQEKIYLAYHKPPGVVCTLSPFARDNLLLNLSLPKYVFPVGRLDKDSRGLLLLTNDGDWAHHLLSDEHHVEKEYAVTVDRPLTESFALAMAEGVDILGTRTRPCTVTLTGTHTFSIILTQGLNRQIRRMAFALGYTVTDLQRVRMAKILLDNLPEGECRSLSKEELHPLPAENPKEGEILPEGSSTPLE</sequence>
<dbReference type="Gene3D" id="3.30.70.1560">
    <property type="entry name" value="Alpha-L RNA-binding motif"/>
    <property type="match status" value="1"/>
</dbReference>
<protein>
    <recommendedName>
        <fullName evidence="4">Pseudouridine synthase</fullName>
        <ecNumber evidence="4">5.4.99.-</ecNumber>
    </recommendedName>
</protein>
<feature type="region of interest" description="Disordered" evidence="5">
    <location>
        <begin position="215"/>
        <end position="243"/>
    </location>
</feature>
<evidence type="ECO:0000313" key="7">
    <source>
        <dbReference type="EMBL" id="MBR0576045.1"/>
    </source>
</evidence>
<dbReference type="Pfam" id="PF01479">
    <property type="entry name" value="S4"/>
    <property type="match status" value="1"/>
</dbReference>
<dbReference type="Proteomes" id="UP000675379">
    <property type="component" value="Unassembled WGS sequence"/>
</dbReference>
<dbReference type="PROSITE" id="PS01149">
    <property type="entry name" value="PSI_RSU"/>
    <property type="match status" value="1"/>
</dbReference>
<accession>A0A941CNW8</accession>
<feature type="compositionally biased region" description="Basic and acidic residues" evidence="5">
    <location>
        <begin position="215"/>
        <end position="232"/>
    </location>
</feature>
<keyword evidence="8" id="KW-1185">Reference proteome</keyword>
<organism evidence="7 8">
    <name type="scientific">Proteiniclasticum sediminis</name>
    <dbReference type="NCBI Taxonomy" id="2804028"/>
    <lineage>
        <taxon>Bacteria</taxon>
        <taxon>Bacillati</taxon>
        <taxon>Bacillota</taxon>
        <taxon>Clostridia</taxon>
        <taxon>Eubacteriales</taxon>
        <taxon>Clostridiaceae</taxon>
        <taxon>Proteiniclasticum</taxon>
    </lineage>
</organism>
<dbReference type="InterPro" id="IPR020094">
    <property type="entry name" value="TruA/RsuA/RluB/E/F_N"/>
</dbReference>
<dbReference type="InterPro" id="IPR000748">
    <property type="entry name" value="PsdUridine_synth_RsuA/RluB/E/F"/>
</dbReference>
<dbReference type="InterPro" id="IPR020103">
    <property type="entry name" value="PsdUridine_synth_cat_dom_sf"/>
</dbReference>
<dbReference type="InterPro" id="IPR036986">
    <property type="entry name" value="S4_RNA-bd_sf"/>
</dbReference>
<evidence type="ECO:0000259" key="6">
    <source>
        <dbReference type="SMART" id="SM00363"/>
    </source>
</evidence>
<dbReference type="RefSeq" id="WP_211800799.1">
    <property type="nucleotide sequence ID" value="NZ_JAGSCS010000007.1"/>
</dbReference>
<dbReference type="SMART" id="SM00363">
    <property type="entry name" value="S4"/>
    <property type="match status" value="1"/>
</dbReference>
<evidence type="ECO:0000256" key="3">
    <source>
        <dbReference type="PROSITE-ProRule" id="PRU00182"/>
    </source>
</evidence>
<dbReference type="GO" id="GO:0003723">
    <property type="term" value="F:RNA binding"/>
    <property type="evidence" value="ECO:0007669"/>
    <property type="project" value="UniProtKB-KW"/>
</dbReference>
<comment type="caution">
    <text evidence="7">The sequence shown here is derived from an EMBL/GenBank/DDBJ whole genome shotgun (WGS) entry which is preliminary data.</text>
</comment>
<dbReference type="SUPFAM" id="SSF55120">
    <property type="entry name" value="Pseudouridine synthase"/>
    <property type="match status" value="1"/>
</dbReference>
<dbReference type="PANTHER" id="PTHR47683:SF2">
    <property type="entry name" value="RNA-BINDING S4 DOMAIN-CONTAINING PROTEIN"/>
    <property type="match status" value="1"/>
</dbReference>
<dbReference type="GO" id="GO:0120159">
    <property type="term" value="F:rRNA pseudouridine synthase activity"/>
    <property type="evidence" value="ECO:0007669"/>
    <property type="project" value="UniProtKB-ARBA"/>
</dbReference>
<evidence type="ECO:0000256" key="4">
    <source>
        <dbReference type="RuleBase" id="RU003887"/>
    </source>
</evidence>
<dbReference type="NCBIfam" id="TIGR00093">
    <property type="entry name" value="pseudouridine synthase"/>
    <property type="match status" value="1"/>
</dbReference>
<dbReference type="InterPro" id="IPR042092">
    <property type="entry name" value="PsdUridine_s_RsuA/RluB/E/F_cat"/>
</dbReference>
<proteinExistence type="inferred from homology"/>
<evidence type="ECO:0000256" key="5">
    <source>
        <dbReference type="SAM" id="MobiDB-lite"/>
    </source>
</evidence>
<evidence type="ECO:0000256" key="1">
    <source>
        <dbReference type="ARBA" id="ARBA00008348"/>
    </source>
</evidence>
<dbReference type="Gene3D" id="3.30.70.580">
    <property type="entry name" value="Pseudouridine synthase I, catalytic domain, N-terminal subdomain"/>
    <property type="match status" value="1"/>
</dbReference>
<reference evidence="7" key="1">
    <citation type="submission" date="2021-04" db="EMBL/GenBank/DDBJ databases">
        <title>Proteiniclasticum sedimins sp. nov., an obligate anaerobic bacterium isolated from anaerobic sludge.</title>
        <authorList>
            <person name="Liu J."/>
        </authorList>
    </citation>
    <scope>NUCLEOTIDE SEQUENCE</scope>
    <source>
        <strain evidence="7">BAD-10</strain>
    </source>
</reference>
<keyword evidence="3" id="KW-0694">RNA-binding</keyword>
<dbReference type="AlphaFoldDB" id="A0A941CNW8"/>
<dbReference type="CDD" id="cd00165">
    <property type="entry name" value="S4"/>
    <property type="match status" value="1"/>
</dbReference>
<dbReference type="SUPFAM" id="SSF55174">
    <property type="entry name" value="Alpha-L RNA-binding motif"/>
    <property type="match status" value="1"/>
</dbReference>
<dbReference type="InterPro" id="IPR002942">
    <property type="entry name" value="S4_RNA-bd"/>
</dbReference>
<dbReference type="PROSITE" id="PS50889">
    <property type="entry name" value="S4"/>
    <property type="match status" value="1"/>
</dbReference>
<dbReference type="InterPro" id="IPR018496">
    <property type="entry name" value="PsdUridine_synth_RsuA/RluB_CS"/>
</dbReference>